<proteinExistence type="predicted"/>
<keyword evidence="4" id="KW-1185">Reference proteome</keyword>
<dbReference type="PANTHER" id="PTHR43048:SF3">
    <property type="entry name" value="METHYLMALONYL-COA EPIMERASE, MITOCHONDRIAL"/>
    <property type="match status" value="1"/>
</dbReference>
<dbReference type="SUPFAM" id="SSF54593">
    <property type="entry name" value="Glyoxalase/Bleomycin resistance protein/Dihydroxybiphenyl dioxygenase"/>
    <property type="match status" value="1"/>
</dbReference>
<dbReference type="Pfam" id="PF00903">
    <property type="entry name" value="Glyoxalase"/>
    <property type="match status" value="1"/>
</dbReference>
<evidence type="ECO:0000313" key="3">
    <source>
        <dbReference type="EMBL" id="RQG99414.1"/>
    </source>
</evidence>
<dbReference type="InterPro" id="IPR037523">
    <property type="entry name" value="VOC_core"/>
</dbReference>
<dbReference type="AlphaFoldDB" id="A0A3N6MEW4"/>
<dbReference type="GO" id="GO:0004493">
    <property type="term" value="F:methylmalonyl-CoA epimerase activity"/>
    <property type="evidence" value="ECO:0007669"/>
    <property type="project" value="TreeGrafter"/>
</dbReference>
<dbReference type="PROSITE" id="PS51819">
    <property type="entry name" value="VOC"/>
    <property type="match status" value="1"/>
</dbReference>
<dbReference type="EMBL" id="REFZ01000009">
    <property type="protein sequence ID" value="RQG99414.1"/>
    <property type="molecule type" value="Genomic_DNA"/>
</dbReference>
<feature type="domain" description="VOC" evidence="2">
    <location>
        <begin position="28"/>
        <end position="170"/>
    </location>
</feature>
<evidence type="ECO:0000256" key="1">
    <source>
        <dbReference type="ARBA" id="ARBA00022723"/>
    </source>
</evidence>
<name>A0A3N6MEW4_NATCH</name>
<evidence type="ECO:0000313" key="4">
    <source>
        <dbReference type="Proteomes" id="UP000281431"/>
    </source>
</evidence>
<dbReference type="InterPro" id="IPR029068">
    <property type="entry name" value="Glyas_Bleomycin-R_OHBP_Dase"/>
</dbReference>
<gene>
    <name evidence="3" type="ORF">EA472_14410</name>
</gene>
<dbReference type="GO" id="GO:0046872">
    <property type="term" value="F:metal ion binding"/>
    <property type="evidence" value="ECO:0007669"/>
    <property type="project" value="UniProtKB-KW"/>
</dbReference>
<reference evidence="3 4" key="1">
    <citation type="submission" date="2018-10" db="EMBL/GenBank/DDBJ databases">
        <title>Natrarchaeobius chitinivorans gen. nov., sp. nov., and Natrarchaeobius haloalkaliphilus sp. nov., alkaliphilic, chitin-utilizing haloarchaea from hypersaline alkaline lakes.</title>
        <authorList>
            <person name="Sorokin D.Y."/>
            <person name="Elcheninov A.G."/>
            <person name="Kostrikina N.A."/>
            <person name="Bale N.J."/>
            <person name="Sinninghe Damste J.S."/>
            <person name="Khijniak T.V."/>
            <person name="Kublanov I.V."/>
            <person name="Toshchakov S.V."/>
        </authorList>
    </citation>
    <scope>NUCLEOTIDE SEQUENCE [LARGE SCALE GENOMIC DNA]</scope>
    <source>
        <strain evidence="3 4">AArcht7</strain>
    </source>
</reference>
<evidence type="ECO:0000259" key="2">
    <source>
        <dbReference type="PROSITE" id="PS51819"/>
    </source>
</evidence>
<keyword evidence="1" id="KW-0479">Metal-binding</keyword>
<dbReference type="InterPro" id="IPR051785">
    <property type="entry name" value="MMCE/EMCE_epimerase"/>
</dbReference>
<organism evidence="3 4">
    <name type="scientific">Natrarchaeobius chitinivorans</name>
    <dbReference type="NCBI Taxonomy" id="1679083"/>
    <lineage>
        <taxon>Archaea</taxon>
        <taxon>Methanobacteriati</taxon>
        <taxon>Methanobacteriota</taxon>
        <taxon>Stenosarchaea group</taxon>
        <taxon>Halobacteria</taxon>
        <taxon>Halobacteriales</taxon>
        <taxon>Natrialbaceae</taxon>
        <taxon>Natrarchaeobius</taxon>
    </lineage>
</organism>
<dbReference type="PANTHER" id="PTHR43048">
    <property type="entry name" value="METHYLMALONYL-COA EPIMERASE"/>
    <property type="match status" value="1"/>
</dbReference>
<dbReference type="Proteomes" id="UP000281431">
    <property type="component" value="Unassembled WGS sequence"/>
</dbReference>
<protein>
    <submittedName>
        <fullName evidence="3">VOC family protein</fullName>
    </submittedName>
</protein>
<sequence length="173" mass="19128">MGVDTGNYIHLLLKHNGGQWRPTAMIGTAHHYGVTVSNLDDVLPFYRDTLGLEVVSEGHVERDTEDSEKFEHFVGVDGAVDVEVVFLDAGGCQIELLQYNHPPGDDAHGADNNDAGASHFCLEVDDIDAVYEELTDEGIEFIYEPITLSKGVRVAYMYDPEGNIVELSDRSRM</sequence>
<dbReference type="InterPro" id="IPR004360">
    <property type="entry name" value="Glyas_Fos-R_dOase_dom"/>
</dbReference>
<accession>A0A3N6MEW4</accession>
<comment type="caution">
    <text evidence="3">The sequence shown here is derived from an EMBL/GenBank/DDBJ whole genome shotgun (WGS) entry which is preliminary data.</text>
</comment>
<dbReference type="Gene3D" id="3.10.180.10">
    <property type="entry name" value="2,3-Dihydroxybiphenyl 1,2-Dioxygenase, domain 1"/>
    <property type="match status" value="1"/>
</dbReference>
<dbReference type="GO" id="GO:0046491">
    <property type="term" value="P:L-methylmalonyl-CoA metabolic process"/>
    <property type="evidence" value="ECO:0007669"/>
    <property type="project" value="TreeGrafter"/>
</dbReference>